<dbReference type="AlphaFoldDB" id="G3B1T8"/>
<protein>
    <recommendedName>
        <fullName evidence="4">Symplekin/Pta1 N-terminal domain-containing protein</fullName>
    </recommendedName>
</protein>
<dbReference type="Pfam" id="PF11935">
    <property type="entry name" value="SYMPK_PTA1_N"/>
    <property type="match status" value="1"/>
</dbReference>
<feature type="domain" description="Symplekin/Pta1 N-terminal" evidence="4">
    <location>
        <begin position="90"/>
        <end position="315"/>
    </location>
</feature>
<comment type="subcellular location">
    <subcellularLocation>
        <location evidence="1">Nucleus</location>
    </subcellularLocation>
</comment>
<dbReference type="OrthoDB" id="331600at2759"/>
<sequence>MSMHTASEIIRQLNEAKNLAFSSKETFPQVLRQILNFVNNPEPSIKLWCSTFLKDSFQSDESVLGNADKMDLAMDSLDSLIILSNEKHLEIFENVINSSIVIFKLVFKYVNENDGCDDVWAKLNQLKISLTSKFSTTFPLDSSDNEEHDRYRNLITKIQLIKFIVLVIDYQTKSDNDEHFNLNSVHPNHSLIKRQAIQAEAHGLLDNLLSVFEYDTLVTPLMNPLLFQLSLLVKRKSQFIPKILSCVEKFDTHEKLQSNYQTLDEFKLSRKYVDRLLRIFIGYVFKNRQLPSNLQQSLGQKLTILTERGDDVRRKNILAAVPQDANIKKKRFDGFINGSKTLKSLDYKNLYCLTNPADELNNFDLASLPQHTLISMTIAALNRVDPKKLNKALGIVAERYKYALSNSSLMDGTDNEKFEGDDDDNEGFYDSGSVYSLPPPKELSYQEKRDQINLIIQNFLRVSQMSTEELEDGSKDEGESQSDGVSSELTKIAIKHWQKGSWIVVLTRLATRGMNSNYESGSIDEEKNNELSDMIRNAIFDYFLENIHSRIDVIIEWLNEEWYSEVVNKELKLKNEIKTKILQDYEAGKVEDLDGEINKQFATLKENIDTPQYSKWSAKVLDSIIPFLESKDRKIFIRLLSDLPLLTDELVGRIKSLCLDPVRIKLGFLSLQYLIMYRPPVKQACLNILQDLSESDQDDLKEEATKLLTKYK</sequence>
<evidence type="ECO:0000313" key="5">
    <source>
        <dbReference type="EMBL" id="EGV64530.1"/>
    </source>
</evidence>
<dbReference type="Proteomes" id="UP000000707">
    <property type="component" value="Unassembled WGS sequence"/>
</dbReference>
<dbReference type="HOGENOM" id="CLU_021804_0_0_1"/>
<keyword evidence="2" id="KW-0507">mRNA processing</keyword>
<gene>
    <name evidence="5" type="ORF">CANTEDRAFT_120101</name>
</gene>
<dbReference type="InterPro" id="IPR032460">
    <property type="entry name" value="Symplekin/Pta1_N"/>
</dbReference>
<proteinExistence type="predicted"/>
<evidence type="ECO:0000256" key="2">
    <source>
        <dbReference type="ARBA" id="ARBA00022664"/>
    </source>
</evidence>
<dbReference type="EMBL" id="GL996515">
    <property type="protein sequence ID" value="EGV64530.1"/>
    <property type="molecule type" value="Genomic_DNA"/>
</dbReference>
<dbReference type="InterPro" id="IPR021850">
    <property type="entry name" value="Symplekin/Pta1"/>
</dbReference>
<dbReference type="InterPro" id="IPR011989">
    <property type="entry name" value="ARM-like"/>
</dbReference>
<accession>G3B1T8</accession>
<keyword evidence="3" id="KW-0539">Nucleus</keyword>
<evidence type="ECO:0000259" key="4">
    <source>
        <dbReference type="Pfam" id="PF11935"/>
    </source>
</evidence>
<evidence type="ECO:0000256" key="3">
    <source>
        <dbReference type="ARBA" id="ARBA00023242"/>
    </source>
</evidence>
<dbReference type="GO" id="GO:0006397">
    <property type="term" value="P:mRNA processing"/>
    <property type="evidence" value="ECO:0007669"/>
    <property type="project" value="UniProtKB-KW"/>
</dbReference>
<dbReference type="Gene3D" id="1.25.10.10">
    <property type="entry name" value="Leucine-rich Repeat Variant"/>
    <property type="match status" value="1"/>
</dbReference>
<dbReference type="eggNOG" id="KOG1895">
    <property type="taxonomic scope" value="Eukaryota"/>
</dbReference>
<dbReference type="STRING" id="590646.G3B1T8"/>
<name>G3B1T8_CANTC</name>
<evidence type="ECO:0000256" key="1">
    <source>
        <dbReference type="ARBA" id="ARBA00004123"/>
    </source>
</evidence>
<evidence type="ECO:0000313" key="6">
    <source>
        <dbReference type="Proteomes" id="UP000000707"/>
    </source>
</evidence>
<dbReference type="PANTHER" id="PTHR15245:SF20">
    <property type="entry name" value="SYMPLEKIN"/>
    <property type="match status" value="1"/>
</dbReference>
<dbReference type="PANTHER" id="PTHR15245">
    <property type="entry name" value="SYMPLEKIN-RELATED"/>
    <property type="match status" value="1"/>
</dbReference>
<reference evidence="5 6" key="1">
    <citation type="journal article" date="2011" name="Proc. Natl. Acad. Sci. U.S.A.">
        <title>Comparative genomics of xylose-fermenting fungi for enhanced biofuel production.</title>
        <authorList>
            <person name="Wohlbach D.J."/>
            <person name="Kuo A."/>
            <person name="Sato T.K."/>
            <person name="Potts K.M."/>
            <person name="Salamov A.A."/>
            <person name="LaButti K.M."/>
            <person name="Sun H."/>
            <person name="Clum A."/>
            <person name="Pangilinan J.L."/>
            <person name="Lindquist E.A."/>
            <person name="Lucas S."/>
            <person name="Lapidus A."/>
            <person name="Jin M."/>
            <person name="Gunawan C."/>
            <person name="Balan V."/>
            <person name="Dale B.E."/>
            <person name="Jeffries T.W."/>
            <person name="Zinkel R."/>
            <person name="Barry K.W."/>
            <person name="Grigoriev I.V."/>
            <person name="Gasch A.P."/>
        </authorList>
    </citation>
    <scope>NUCLEOTIDE SEQUENCE [LARGE SCALE GENOMIC DNA]</scope>
    <source>
        <strain evidence="6">ATCC 10573 / BCRC 21748 / CBS 615 / JCM 9827 / NBRC 10315 / NRRL Y-1498 / VKM Y-70</strain>
    </source>
</reference>
<keyword evidence="6" id="KW-1185">Reference proteome</keyword>
<dbReference type="GO" id="GO:0005847">
    <property type="term" value="C:mRNA cleavage and polyadenylation specificity factor complex"/>
    <property type="evidence" value="ECO:0007669"/>
    <property type="project" value="TreeGrafter"/>
</dbReference>
<organism evidence="6">
    <name type="scientific">Candida tenuis (strain ATCC 10573 / BCRC 21748 / CBS 615 / JCM 9827 / NBRC 10315 / NRRL Y-1498 / VKM Y-70)</name>
    <name type="common">Yeast</name>
    <name type="synonym">Yamadazyma tenuis</name>
    <dbReference type="NCBI Taxonomy" id="590646"/>
    <lineage>
        <taxon>Eukaryota</taxon>
        <taxon>Fungi</taxon>
        <taxon>Dikarya</taxon>
        <taxon>Ascomycota</taxon>
        <taxon>Saccharomycotina</taxon>
        <taxon>Pichiomycetes</taxon>
        <taxon>Debaryomycetaceae</taxon>
        <taxon>Yamadazyma</taxon>
    </lineage>
</organism>